<dbReference type="Pfam" id="PF00350">
    <property type="entry name" value="Dynamin_N"/>
    <property type="match status" value="1"/>
</dbReference>
<keyword evidence="3" id="KW-1185">Reference proteome</keyword>
<dbReference type="RefSeq" id="WP_344303741.1">
    <property type="nucleotide sequence ID" value="NZ_BAAAQQ010000011.1"/>
</dbReference>
<dbReference type="Proteomes" id="UP001500575">
    <property type="component" value="Unassembled WGS sequence"/>
</dbReference>
<evidence type="ECO:0000313" key="3">
    <source>
        <dbReference type="Proteomes" id="UP001500575"/>
    </source>
</evidence>
<accession>A0ABN2YCU4</accession>
<dbReference type="InterPro" id="IPR045063">
    <property type="entry name" value="Dynamin_N"/>
</dbReference>
<feature type="domain" description="Dynamin N-terminal" evidence="1">
    <location>
        <begin position="53"/>
        <end position="190"/>
    </location>
</feature>
<gene>
    <name evidence="2" type="ORF">GCM10009843_21760</name>
</gene>
<evidence type="ECO:0000259" key="1">
    <source>
        <dbReference type="Pfam" id="PF00350"/>
    </source>
</evidence>
<evidence type="ECO:0000313" key="2">
    <source>
        <dbReference type="EMBL" id="GAA2124767.1"/>
    </source>
</evidence>
<dbReference type="InterPro" id="IPR027417">
    <property type="entry name" value="P-loop_NTPase"/>
</dbReference>
<organism evidence="2 3">
    <name type="scientific">Nocardioides bigeumensis</name>
    <dbReference type="NCBI Taxonomy" id="433657"/>
    <lineage>
        <taxon>Bacteria</taxon>
        <taxon>Bacillati</taxon>
        <taxon>Actinomycetota</taxon>
        <taxon>Actinomycetes</taxon>
        <taxon>Propionibacteriales</taxon>
        <taxon>Nocardioidaceae</taxon>
        <taxon>Nocardioides</taxon>
    </lineage>
</organism>
<dbReference type="SUPFAM" id="SSF52540">
    <property type="entry name" value="P-loop containing nucleoside triphosphate hydrolases"/>
    <property type="match status" value="1"/>
</dbReference>
<sequence>MSATSTDAALRIGLDEAIEDALGVLETHGLPESAPVVAQLRARVDEPVSTPRVVVVGEGGRGKSTLVNALVDQPGLSPVGASTGTGYVVVVAEPVEEAYVVTTGADGVERITVDQMHARAREGGPELRVAFEAHVEAPRLGDVVVVDTPGLNASDESRTLLTQRLVAAGGMVILTVDAGSPIATPELVQLEVFARDVEVVAVAVTMADKYPGTAADIVDSVRRRLAERSARLGAVPLSSVSAKDYEDAAALPDGPLRDQVRSSSGVPALQQRIAELAPRAEVLRAANVLRSCRSQLDEAGRGLDLLRNASEGTVSATDQQELEERVRVLHERRTQWPARLDRDVSRLVRRCRQELRDSLWQIQEETEEALNRLPVKGRAAALEALTARFSDQIHELRLRVREQLHTGLAGIANEALDDRADADSLLSVLDLGEDAVGRAGPAPDFGQRSRKRIDTADAVHVAAAAAMSFVAGPGALVYSVMGVFRRGGAVDASERNKTLHKTLNRLRDEILHDIEEAVGEIRPEILWKVNEHLRAQHAAATGAVNRANVARVSSAQERKTLVAQVEARKAAVTAALQRVDAALAEVHAARTS</sequence>
<comment type="caution">
    <text evidence="2">The sequence shown here is derived from an EMBL/GenBank/DDBJ whole genome shotgun (WGS) entry which is preliminary data.</text>
</comment>
<protein>
    <recommendedName>
        <fullName evidence="1">Dynamin N-terminal domain-containing protein</fullName>
    </recommendedName>
</protein>
<proteinExistence type="predicted"/>
<dbReference type="Gene3D" id="3.40.50.300">
    <property type="entry name" value="P-loop containing nucleotide triphosphate hydrolases"/>
    <property type="match status" value="1"/>
</dbReference>
<name>A0ABN2YCU4_9ACTN</name>
<reference evidence="2 3" key="1">
    <citation type="journal article" date="2019" name="Int. J. Syst. Evol. Microbiol.">
        <title>The Global Catalogue of Microorganisms (GCM) 10K type strain sequencing project: providing services to taxonomists for standard genome sequencing and annotation.</title>
        <authorList>
            <consortium name="The Broad Institute Genomics Platform"/>
            <consortium name="The Broad Institute Genome Sequencing Center for Infectious Disease"/>
            <person name="Wu L."/>
            <person name="Ma J."/>
        </authorList>
    </citation>
    <scope>NUCLEOTIDE SEQUENCE [LARGE SCALE GENOMIC DNA]</scope>
    <source>
        <strain evidence="2 3">JCM 16021</strain>
    </source>
</reference>
<dbReference type="EMBL" id="BAAAQQ010000011">
    <property type="protein sequence ID" value="GAA2124767.1"/>
    <property type="molecule type" value="Genomic_DNA"/>
</dbReference>